<dbReference type="Proteomes" id="UP000295706">
    <property type="component" value="Unassembled WGS sequence"/>
</dbReference>
<name>A0A4R4K263_9BACT</name>
<dbReference type="Gene3D" id="1.20.120.450">
    <property type="entry name" value="dinb family like domain"/>
    <property type="match status" value="1"/>
</dbReference>
<dbReference type="AlphaFoldDB" id="A0A4R4K263"/>
<dbReference type="InterPro" id="IPR034660">
    <property type="entry name" value="DinB/YfiT-like"/>
</dbReference>
<evidence type="ECO:0000313" key="2">
    <source>
        <dbReference type="EMBL" id="TDB61424.1"/>
    </source>
</evidence>
<gene>
    <name evidence="2" type="ORF">EZE20_19675</name>
</gene>
<feature type="domain" description="Mycothiol-dependent maleylpyruvate isomerase metal-binding" evidence="1">
    <location>
        <begin position="22"/>
        <end position="163"/>
    </location>
</feature>
<protein>
    <submittedName>
        <fullName evidence="2">Maleylpyruvate isomerase family mycothiol-dependent enzyme</fullName>
    </submittedName>
</protein>
<dbReference type="RefSeq" id="WP_132120914.1">
    <property type="nucleotide sequence ID" value="NZ_SMJU01000014.1"/>
</dbReference>
<dbReference type="Pfam" id="PF11716">
    <property type="entry name" value="MDMPI_N"/>
    <property type="match status" value="1"/>
</dbReference>
<dbReference type="InterPro" id="IPR017517">
    <property type="entry name" value="Maleyloyr_isom"/>
</dbReference>
<evidence type="ECO:0000259" key="1">
    <source>
        <dbReference type="Pfam" id="PF11716"/>
    </source>
</evidence>
<sequence length="292" mass="33443">MKDNHRVGEERIETLPLFSVLDQHLLALLRSLTPDEWNAPTLAPLWSVKDVAAHLLDGNLRALSMLRDGYMGSSTPEINSYQDLVAYLNSLNAEWIAATKRLSPAVIIDLLEKTGEEYTAYLHTLDPDTNAVFAVAWAGEKESRNWFHIAREYTEKWHHQQQIRWAVGQEKVLYSKELVEPFLETSLRALPFHYRHVQAPEGTALAFFVTGENKYSWYLIKQEHGWFLTKHTTKPVACSVTMDVSIAWRIFTKGITPREAEKQLTVEVVSTFEPETAREYGLRIVDMLAVMA</sequence>
<dbReference type="SUPFAM" id="SSF109854">
    <property type="entry name" value="DinB/YfiT-like putative metalloenzymes"/>
    <property type="match status" value="1"/>
</dbReference>
<reference evidence="2 3" key="1">
    <citation type="submission" date="2019-02" db="EMBL/GenBank/DDBJ databases">
        <title>Arundinibacter roseus gen. nov., sp. nov., a new member of the family Cytophagaceae.</title>
        <authorList>
            <person name="Szuroczki S."/>
            <person name="Khayer B."/>
            <person name="Sproer C."/>
            <person name="Toumi M."/>
            <person name="Szabo A."/>
            <person name="Felfoldi T."/>
            <person name="Schumann P."/>
            <person name="Toth E."/>
        </authorList>
    </citation>
    <scope>NUCLEOTIDE SEQUENCE [LARGE SCALE GENOMIC DNA]</scope>
    <source>
        <strain evidence="2 3">DMA-k-7a</strain>
    </source>
</reference>
<evidence type="ECO:0000313" key="3">
    <source>
        <dbReference type="Proteomes" id="UP000295706"/>
    </source>
</evidence>
<dbReference type="EMBL" id="SMJU01000014">
    <property type="protein sequence ID" value="TDB61424.1"/>
    <property type="molecule type" value="Genomic_DNA"/>
</dbReference>
<dbReference type="GO" id="GO:0046872">
    <property type="term" value="F:metal ion binding"/>
    <property type="evidence" value="ECO:0007669"/>
    <property type="project" value="InterPro"/>
</dbReference>
<keyword evidence="2" id="KW-0670">Pyruvate</keyword>
<proteinExistence type="predicted"/>
<dbReference type="OrthoDB" id="154293at2"/>
<dbReference type="InterPro" id="IPR024344">
    <property type="entry name" value="MDMPI_metal-binding"/>
</dbReference>
<comment type="caution">
    <text evidence="2">The sequence shown here is derived from an EMBL/GenBank/DDBJ whole genome shotgun (WGS) entry which is preliminary data.</text>
</comment>
<keyword evidence="2" id="KW-0413">Isomerase</keyword>
<organism evidence="2 3">
    <name type="scientific">Arundinibacter roseus</name>
    <dbReference type="NCBI Taxonomy" id="2070510"/>
    <lineage>
        <taxon>Bacteria</taxon>
        <taxon>Pseudomonadati</taxon>
        <taxon>Bacteroidota</taxon>
        <taxon>Cytophagia</taxon>
        <taxon>Cytophagales</taxon>
        <taxon>Spirosomataceae</taxon>
        <taxon>Arundinibacter</taxon>
    </lineage>
</organism>
<dbReference type="NCBIfam" id="TIGR03083">
    <property type="entry name" value="maleylpyruvate isomerase family mycothiol-dependent enzyme"/>
    <property type="match status" value="1"/>
</dbReference>
<keyword evidence="3" id="KW-1185">Reference proteome</keyword>
<accession>A0A4R4K263</accession>
<dbReference type="GO" id="GO:0016853">
    <property type="term" value="F:isomerase activity"/>
    <property type="evidence" value="ECO:0007669"/>
    <property type="project" value="UniProtKB-KW"/>
</dbReference>